<dbReference type="Proteomes" id="UP000765509">
    <property type="component" value="Unassembled WGS sequence"/>
</dbReference>
<dbReference type="AlphaFoldDB" id="A0A9Q3E1Z0"/>
<dbReference type="OrthoDB" id="2507294at2759"/>
<organism evidence="1 2">
    <name type="scientific">Austropuccinia psidii MF-1</name>
    <dbReference type="NCBI Taxonomy" id="1389203"/>
    <lineage>
        <taxon>Eukaryota</taxon>
        <taxon>Fungi</taxon>
        <taxon>Dikarya</taxon>
        <taxon>Basidiomycota</taxon>
        <taxon>Pucciniomycotina</taxon>
        <taxon>Pucciniomycetes</taxon>
        <taxon>Pucciniales</taxon>
        <taxon>Sphaerophragmiaceae</taxon>
        <taxon>Austropuccinia</taxon>
    </lineage>
</organism>
<dbReference type="EMBL" id="AVOT02022686">
    <property type="protein sequence ID" value="MBW0512242.1"/>
    <property type="molecule type" value="Genomic_DNA"/>
</dbReference>
<accession>A0A9Q3E1Z0</accession>
<name>A0A9Q3E1Z0_9BASI</name>
<evidence type="ECO:0000313" key="1">
    <source>
        <dbReference type="EMBL" id="MBW0512242.1"/>
    </source>
</evidence>
<comment type="caution">
    <text evidence="1">The sequence shown here is derived from an EMBL/GenBank/DDBJ whole genome shotgun (WGS) entry which is preliminary data.</text>
</comment>
<keyword evidence="2" id="KW-1185">Reference proteome</keyword>
<gene>
    <name evidence="1" type="ORF">O181_051957</name>
</gene>
<evidence type="ECO:0000313" key="2">
    <source>
        <dbReference type="Proteomes" id="UP000765509"/>
    </source>
</evidence>
<sequence>MKILKKFAGKLEHALRSRFINPCSTEVYINALEDIVTRTKIGRTWKRLDTKITNKPFIKKDIPREPFKITTHNNEQRNLSKCGGIEHLSSNLLKKAKIKEIVEIEHHNDKED</sequence>
<proteinExistence type="predicted"/>
<reference evidence="1" key="1">
    <citation type="submission" date="2021-03" db="EMBL/GenBank/DDBJ databases">
        <title>Draft genome sequence of rust myrtle Austropuccinia psidii MF-1, a brazilian biotype.</title>
        <authorList>
            <person name="Quecine M.C."/>
            <person name="Pachon D.M.R."/>
            <person name="Bonatelli M.L."/>
            <person name="Correr F.H."/>
            <person name="Franceschini L.M."/>
            <person name="Leite T.F."/>
            <person name="Margarido G.R.A."/>
            <person name="Almeida C.A."/>
            <person name="Ferrarezi J.A."/>
            <person name="Labate C.A."/>
        </authorList>
    </citation>
    <scope>NUCLEOTIDE SEQUENCE</scope>
    <source>
        <strain evidence="1">MF-1</strain>
    </source>
</reference>
<protein>
    <submittedName>
        <fullName evidence="1">Uncharacterized protein</fullName>
    </submittedName>
</protein>